<evidence type="ECO:0000259" key="2">
    <source>
        <dbReference type="Pfam" id="PF13439"/>
    </source>
</evidence>
<evidence type="ECO:0000313" key="4">
    <source>
        <dbReference type="Proteomes" id="UP001203338"/>
    </source>
</evidence>
<feature type="domain" description="Glycosyl transferase family 1" evidence="1">
    <location>
        <begin position="205"/>
        <end position="365"/>
    </location>
</feature>
<proteinExistence type="predicted"/>
<dbReference type="InterPro" id="IPR028098">
    <property type="entry name" value="Glyco_trans_4-like_N"/>
</dbReference>
<protein>
    <submittedName>
        <fullName evidence="3">Glycosyltransferase</fullName>
    </submittedName>
</protein>
<dbReference type="PANTHER" id="PTHR12526">
    <property type="entry name" value="GLYCOSYLTRANSFERASE"/>
    <property type="match status" value="1"/>
</dbReference>
<evidence type="ECO:0000313" key="3">
    <source>
        <dbReference type="EMBL" id="MCL6270013.1"/>
    </source>
</evidence>
<dbReference type="Gene3D" id="3.40.50.2000">
    <property type="entry name" value="Glycogen Phosphorylase B"/>
    <property type="match status" value="2"/>
</dbReference>
<name>A0ABT0PHP4_9GAMM</name>
<feature type="domain" description="Glycosyltransferase subfamily 4-like N-terminal" evidence="2">
    <location>
        <begin position="60"/>
        <end position="196"/>
    </location>
</feature>
<dbReference type="PANTHER" id="PTHR12526:SF637">
    <property type="entry name" value="GLYCOSYLTRANSFERASE EPSF-RELATED"/>
    <property type="match status" value="1"/>
</dbReference>
<reference evidence="3 4" key="1">
    <citation type="submission" date="2022-05" db="EMBL/GenBank/DDBJ databases">
        <authorList>
            <person name="Park J.-S."/>
        </authorList>
    </citation>
    <scope>NUCLEOTIDE SEQUENCE [LARGE SCALE GENOMIC DNA]</scope>
    <source>
        <strain evidence="3 4">2012CJ34-2</strain>
    </source>
</reference>
<organism evidence="3 4">
    <name type="scientific">Parendozoicomonas callyspongiae</name>
    <dbReference type="NCBI Taxonomy" id="2942213"/>
    <lineage>
        <taxon>Bacteria</taxon>
        <taxon>Pseudomonadati</taxon>
        <taxon>Pseudomonadota</taxon>
        <taxon>Gammaproteobacteria</taxon>
        <taxon>Oceanospirillales</taxon>
        <taxon>Endozoicomonadaceae</taxon>
        <taxon>Parendozoicomonas</taxon>
    </lineage>
</organism>
<comment type="caution">
    <text evidence="3">The sequence shown here is derived from an EMBL/GenBank/DDBJ whole genome shotgun (WGS) entry which is preliminary data.</text>
</comment>
<dbReference type="EMBL" id="JAMFLX010000009">
    <property type="protein sequence ID" value="MCL6270013.1"/>
    <property type="molecule type" value="Genomic_DNA"/>
</dbReference>
<dbReference type="CDD" id="cd03811">
    <property type="entry name" value="GT4_GT28_WabH-like"/>
    <property type="match status" value="1"/>
</dbReference>
<dbReference type="Pfam" id="PF00534">
    <property type="entry name" value="Glycos_transf_1"/>
    <property type="match status" value="1"/>
</dbReference>
<dbReference type="Pfam" id="PF13439">
    <property type="entry name" value="Glyco_transf_4"/>
    <property type="match status" value="1"/>
</dbReference>
<dbReference type="InterPro" id="IPR001296">
    <property type="entry name" value="Glyco_trans_1"/>
</dbReference>
<dbReference type="Proteomes" id="UP001203338">
    <property type="component" value="Unassembled WGS sequence"/>
</dbReference>
<accession>A0ABT0PHP4</accession>
<sequence>MIKSQIVTSADITEALMPEQDTSEVHQNQKRVLQLCHGYGMPFHDVARQYAALFKDTEFKVTTVFLTGPKDEFIANTVDSDEVIFLENTSKDIRGLKLKQIKQIRELCQKHHYSFCIAHRFKPIYIATHVKGLFVIGIHHAFGDYSRWTRRLYANRIQKNLALIGVSNSVRDDMRASLPSFPKEKIATLYNRIDIDQHAASLLAKTEAREALDLPKDKYIFANVGRLHPDKDQSTLLKAFAAIKPYQTNSVLVIMGKGKLEQTLKEEANALGIKKQVIFTGPIPEASKYFKAFDSFVLSSDHEPFGMVLLEAMIAGLPMAVCNSGGAPEVAGVCGESFSLGDAEALANRMNLLMKLTETEKENIKQSMMIRLYSHFSDTAVKAAFWNLPFLPDLENINI</sequence>
<dbReference type="RefSeq" id="WP_249699153.1">
    <property type="nucleotide sequence ID" value="NZ_JAMFLX010000009.1"/>
</dbReference>
<gene>
    <name evidence="3" type="ORF">M3P05_08700</name>
</gene>
<evidence type="ECO:0000259" key="1">
    <source>
        <dbReference type="Pfam" id="PF00534"/>
    </source>
</evidence>
<keyword evidence="4" id="KW-1185">Reference proteome</keyword>
<dbReference type="SUPFAM" id="SSF53756">
    <property type="entry name" value="UDP-Glycosyltransferase/glycogen phosphorylase"/>
    <property type="match status" value="1"/>
</dbReference>